<dbReference type="AlphaFoldDB" id="A0A8H5HDT8"/>
<organism evidence="1 2">
    <name type="scientific">Collybiopsis confluens</name>
    <dbReference type="NCBI Taxonomy" id="2823264"/>
    <lineage>
        <taxon>Eukaryota</taxon>
        <taxon>Fungi</taxon>
        <taxon>Dikarya</taxon>
        <taxon>Basidiomycota</taxon>
        <taxon>Agaricomycotina</taxon>
        <taxon>Agaricomycetes</taxon>
        <taxon>Agaricomycetidae</taxon>
        <taxon>Agaricales</taxon>
        <taxon>Marasmiineae</taxon>
        <taxon>Omphalotaceae</taxon>
        <taxon>Collybiopsis</taxon>
    </lineage>
</organism>
<dbReference type="OrthoDB" id="3365698at2759"/>
<comment type="caution">
    <text evidence="1">The sequence shown here is derived from an EMBL/GenBank/DDBJ whole genome shotgun (WGS) entry which is preliminary data.</text>
</comment>
<dbReference type="EMBL" id="JAACJN010000058">
    <property type="protein sequence ID" value="KAF5381424.1"/>
    <property type="molecule type" value="Genomic_DNA"/>
</dbReference>
<proteinExistence type="predicted"/>
<dbReference type="Proteomes" id="UP000518752">
    <property type="component" value="Unassembled WGS sequence"/>
</dbReference>
<evidence type="ECO:0008006" key="3">
    <source>
        <dbReference type="Google" id="ProtNLM"/>
    </source>
</evidence>
<protein>
    <recommendedName>
        <fullName evidence="3">F-box domain-containing protein</fullName>
    </recommendedName>
</protein>
<evidence type="ECO:0000313" key="1">
    <source>
        <dbReference type="EMBL" id="KAF5381424.1"/>
    </source>
</evidence>
<gene>
    <name evidence="1" type="ORF">D9757_009056</name>
</gene>
<dbReference type="Gene3D" id="3.80.10.10">
    <property type="entry name" value="Ribonuclease Inhibitor"/>
    <property type="match status" value="1"/>
</dbReference>
<evidence type="ECO:0000313" key="2">
    <source>
        <dbReference type="Proteomes" id="UP000518752"/>
    </source>
</evidence>
<dbReference type="InterPro" id="IPR032675">
    <property type="entry name" value="LRR_dom_sf"/>
</dbReference>
<name>A0A8H5HDT8_9AGAR</name>
<dbReference type="SUPFAM" id="SSF52047">
    <property type="entry name" value="RNI-like"/>
    <property type="match status" value="1"/>
</dbReference>
<sequence length="423" mass="47587">MSSVMSSLAVSDDNSLQKLTQNALSALDALTQKLGVLDDEPMLERLQRGEAPTVQSFVAYINSFRQDGALRLVEFDQSIAKIDDALVQRLKKTRDGFEGSLNVATSLFAPVWRLSEDILVEIFSLYIKDHDEYFNLTSLWVYPIRSATLNLSCVCSVWHRIIFNRPRFWLTLNLNLDVLVHAYGTARPRLLCSILSDYLSRSGLVPLKLEIGLYDGSYDASCDHAFDLLLRYAARWETLTLDLRSSISHFLAKLQSGDRSIALSKLKHLNTDCSLDDSSIVVLIRSAKLQTLNATDLDLSWSNFCQCDLPSLQKLRISGLGGASIGRFMERMPSLESLELHSLAFTAVNEPDSPLHPSNLRLESLWIHIAGHPKGSVEEISSCLYQSRTVLRKLSVAHFNNDVWDLVRSQPSINELEVTYYQS</sequence>
<reference evidence="1 2" key="1">
    <citation type="journal article" date="2020" name="ISME J.">
        <title>Uncovering the hidden diversity of litter-decomposition mechanisms in mushroom-forming fungi.</title>
        <authorList>
            <person name="Floudas D."/>
            <person name="Bentzer J."/>
            <person name="Ahren D."/>
            <person name="Johansson T."/>
            <person name="Persson P."/>
            <person name="Tunlid A."/>
        </authorList>
    </citation>
    <scope>NUCLEOTIDE SEQUENCE [LARGE SCALE GENOMIC DNA]</scope>
    <source>
        <strain evidence="1 2">CBS 406.79</strain>
    </source>
</reference>
<accession>A0A8H5HDT8</accession>
<keyword evidence="2" id="KW-1185">Reference proteome</keyword>